<name>Q6IIM6_DROME</name>
<gene>
    <name evidence="1" type="ORF">HDC17592</name>
</gene>
<reference evidence="1" key="1">
    <citation type="journal article" date="2003" name="Genome Biol.">
        <title>An integrated gene annotation and transcriptional profiling approach towards the full gene content of the Drosophila genome.</title>
        <authorList>
            <person name="Hild M."/>
            <person name="Beckmann B."/>
            <person name="Haas S.A."/>
            <person name="Koch B."/>
            <person name="Solovyev V."/>
            <person name="Busold C."/>
            <person name="Fellenberg K."/>
            <person name="Boutros M."/>
            <person name="Vingron M."/>
            <person name="Sauer F."/>
            <person name="Hoheisel J.D."/>
            <person name="Paro R."/>
        </authorList>
    </citation>
    <scope>NUCLEOTIDE SEQUENCE</scope>
</reference>
<accession>Q6IIM6</accession>
<dbReference type="AlphaFoldDB" id="Q6IIM6"/>
<proteinExistence type="predicted"/>
<sequence>MDDCGCPNWGRYASDSIMVCSISVLVSRLCLASSLCLWMLDTSWWSLKSKVWSLETTANMICFQLNLHMRPNIWTTDQGRLCQHKLPGTKFEIRTASGFVSNSLGNQEADKLGPSKIHQFLLTTVLLHRKAKHLTGLHKHNRYLDLIPYDYCVKKHNIFQS</sequence>
<organism evidence="1">
    <name type="scientific">Drosophila melanogaster</name>
    <name type="common">Fruit fly</name>
    <dbReference type="NCBI Taxonomy" id="7227"/>
    <lineage>
        <taxon>Eukaryota</taxon>
        <taxon>Metazoa</taxon>
        <taxon>Ecdysozoa</taxon>
        <taxon>Arthropoda</taxon>
        <taxon>Hexapoda</taxon>
        <taxon>Insecta</taxon>
        <taxon>Pterygota</taxon>
        <taxon>Neoptera</taxon>
        <taxon>Endopterygota</taxon>
        <taxon>Diptera</taxon>
        <taxon>Brachycera</taxon>
        <taxon>Muscomorpha</taxon>
        <taxon>Ephydroidea</taxon>
        <taxon>Drosophilidae</taxon>
        <taxon>Drosophila</taxon>
        <taxon>Sophophora</taxon>
    </lineage>
</organism>
<protein>
    <submittedName>
        <fullName evidence="1">HDC17592</fullName>
    </submittedName>
</protein>
<dbReference type="EMBL" id="BK003040">
    <property type="protein sequence ID" value="DAA03240.1"/>
    <property type="molecule type" value="Genomic_DNA"/>
</dbReference>
<evidence type="ECO:0000313" key="1">
    <source>
        <dbReference type="EMBL" id="DAA03240.1"/>
    </source>
</evidence>